<keyword evidence="4 7" id="KW-0472">Membrane</keyword>
<evidence type="ECO:0000256" key="2">
    <source>
        <dbReference type="ARBA" id="ARBA00022692"/>
    </source>
</evidence>
<feature type="non-terminal residue" evidence="8">
    <location>
        <position position="1"/>
    </location>
</feature>
<keyword evidence="1" id="KW-1003">Cell membrane</keyword>
<evidence type="ECO:0000256" key="6">
    <source>
        <dbReference type="ARBA" id="ARBA00023316"/>
    </source>
</evidence>
<proteinExistence type="predicted"/>
<accession>A0A382KPA4</accession>
<evidence type="ECO:0000256" key="4">
    <source>
        <dbReference type="ARBA" id="ARBA00023136"/>
    </source>
</evidence>
<dbReference type="GO" id="GO:0071555">
    <property type="term" value="P:cell wall organization"/>
    <property type="evidence" value="ECO:0007669"/>
    <property type="project" value="UniProtKB-KW"/>
</dbReference>
<keyword evidence="2 7" id="KW-0812">Transmembrane</keyword>
<sequence length="254" mass="28611">VAVSGIILIALLTMAGFAWYIYYETHREIYLGSEAYQIQKGSSLRDFAKELETRRVITRHWPLLTWAVYRGETRKVQAGEYRFDGVSSLAKILHRVVTGQVVTYPTTFIEGWTFAEMRKALESADHLLSDSVGLSDREILAAIGSDYGHPEGLFFPDTYYSARGYSQLSMLSRAYQAMEAKLAYSWARRKPGLPLVGPYEALILASIIEKESGADEERARISGVLTNRLRQNMPLQVDPTIIYGLGPDFDGNLR</sequence>
<dbReference type="GO" id="GO:0016829">
    <property type="term" value="F:lyase activity"/>
    <property type="evidence" value="ECO:0007669"/>
    <property type="project" value="UniProtKB-KW"/>
</dbReference>
<dbReference type="PANTHER" id="PTHR30518:SF2">
    <property type="entry name" value="ENDOLYTIC MUREIN TRANSGLYCOSYLASE"/>
    <property type="match status" value="1"/>
</dbReference>
<dbReference type="EMBL" id="UINC01081336">
    <property type="protein sequence ID" value="SVC25082.1"/>
    <property type="molecule type" value="Genomic_DNA"/>
</dbReference>
<evidence type="ECO:0000256" key="1">
    <source>
        <dbReference type="ARBA" id="ARBA00022475"/>
    </source>
</evidence>
<name>A0A382KPA4_9ZZZZ</name>
<dbReference type="Gene3D" id="3.30.1490.480">
    <property type="entry name" value="Endolytic murein transglycosylase"/>
    <property type="match status" value="1"/>
</dbReference>
<keyword evidence="6" id="KW-0961">Cell wall biogenesis/degradation</keyword>
<gene>
    <name evidence="8" type="ORF">METZ01_LOCUS277936</name>
</gene>
<dbReference type="Pfam" id="PF02618">
    <property type="entry name" value="YceG"/>
    <property type="match status" value="1"/>
</dbReference>
<organism evidence="8">
    <name type="scientific">marine metagenome</name>
    <dbReference type="NCBI Taxonomy" id="408172"/>
    <lineage>
        <taxon>unclassified sequences</taxon>
        <taxon>metagenomes</taxon>
        <taxon>ecological metagenomes</taxon>
    </lineage>
</organism>
<evidence type="ECO:0000256" key="3">
    <source>
        <dbReference type="ARBA" id="ARBA00022989"/>
    </source>
</evidence>
<evidence type="ECO:0000313" key="8">
    <source>
        <dbReference type="EMBL" id="SVC25082.1"/>
    </source>
</evidence>
<feature type="transmembrane region" description="Helical" evidence="7">
    <location>
        <begin position="6"/>
        <end position="23"/>
    </location>
</feature>
<dbReference type="AlphaFoldDB" id="A0A382KPA4"/>
<keyword evidence="5" id="KW-0456">Lyase</keyword>
<reference evidence="8" key="1">
    <citation type="submission" date="2018-05" db="EMBL/GenBank/DDBJ databases">
        <authorList>
            <person name="Lanie J.A."/>
            <person name="Ng W.-L."/>
            <person name="Kazmierczak K.M."/>
            <person name="Andrzejewski T.M."/>
            <person name="Davidsen T.M."/>
            <person name="Wayne K.J."/>
            <person name="Tettelin H."/>
            <person name="Glass J.I."/>
            <person name="Rusch D."/>
            <person name="Podicherti R."/>
            <person name="Tsui H.-C.T."/>
            <person name="Winkler M.E."/>
        </authorList>
    </citation>
    <scope>NUCLEOTIDE SEQUENCE</scope>
</reference>
<dbReference type="NCBIfam" id="TIGR00247">
    <property type="entry name" value="endolytic transglycosylase MltG"/>
    <property type="match status" value="1"/>
</dbReference>
<dbReference type="PANTHER" id="PTHR30518">
    <property type="entry name" value="ENDOLYTIC MUREIN TRANSGLYCOSYLASE"/>
    <property type="match status" value="1"/>
</dbReference>
<keyword evidence="3 7" id="KW-1133">Transmembrane helix</keyword>
<evidence type="ECO:0008006" key="9">
    <source>
        <dbReference type="Google" id="ProtNLM"/>
    </source>
</evidence>
<protein>
    <recommendedName>
        <fullName evidence="9">Endolytic transglycosylase MltG</fullName>
    </recommendedName>
</protein>
<feature type="non-terminal residue" evidence="8">
    <location>
        <position position="254"/>
    </location>
</feature>
<evidence type="ECO:0000256" key="5">
    <source>
        <dbReference type="ARBA" id="ARBA00023239"/>
    </source>
</evidence>
<evidence type="ECO:0000256" key="7">
    <source>
        <dbReference type="SAM" id="Phobius"/>
    </source>
</evidence>
<dbReference type="InterPro" id="IPR003770">
    <property type="entry name" value="MLTG-like"/>
</dbReference>